<evidence type="ECO:0000313" key="1">
    <source>
        <dbReference type="EMBL" id="EDR97752.1"/>
    </source>
</evidence>
<dbReference type="EMBL" id="ABAX03000012">
    <property type="protein sequence ID" value="EDR97752.1"/>
    <property type="molecule type" value="Genomic_DNA"/>
</dbReference>
<reference evidence="1" key="1">
    <citation type="submission" date="2007-11" db="EMBL/GenBank/DDBJ databases">
        <authorList>
            <person name="Fulton L."/>
            <person name="Clifton S."/>
            <person name="Fulton B."/>
            <person name="Xu J."/>
            <person name="Minx P."/>
            <person name="Pepin K.H."/>
            <person name="Johnson M."/>
            <person name="Thiruvilangam P."/>
            <person name="Bhonagiri V."/>
            <person name="Nash W.E."/>
            <person name="Mardis E.R."/>
            <person name="Wilson R.K."/>
        </authorList>
    </citation>
    <scope>NUCLEOTIDE SEQUENCE [LARGE SCALE GENOMIC DNA]</scope>
    <source>
        <strain evidence="1">DSM 14662</strain>
    </source>
</reference>
<keyword evidence="2" id="KW-1185">Reference proteome</keyword>
<organism evidence="1 2">
    <name type="scientific">Anaerostipes caccae (strain DSM 14662 / CCUG 47493 / JCM 13470 / NCIMB 13811 / L1-92)</name>
    <dbReference type="NCBI Taxonomy" id="411490"/>
    <lineage>
        <taxon>Bacteria</taxon>
        <taxon>Bacillati</taxon>
        <taxon>Bacillota</taxon>
        <taxon>Clostridia</taxon>
        <taxon>Lachnospirales</taxon>
        <taxon>Lachnospiraceae</taxon>
        <taxon>Anaerostipes</taxon>
    </lineage>
</organism>
<name>B0MCT2_ANACD</name>
<evidence type="ECO:0000313" key="2">
    <source>
        <dbReference type="Proteomes" id="UP000004935"/>
    </source>
</evidence>
<dbReference type="STRING" id="411490.ANACAC_01374"/>
<dbReference type="HOGENOM" id="CLU_3246310_0_0_9"/>
<accession>B0MCT2</accession>
<gene>
    <name evidence="1" type="ORF">ANACAC_01374</name>
</gene>
<dbReference type="Proteomes" id="UP000004935">
    <property type="component" value="Unassembled WGS sequence"/>
</dbReference>
<sequence>MTINEKCPCKKQKVRFMANVMNAENIMLILKGQDPVKERQQG</sequence>
<protein>
    <submittedName>
        <fullName evidence="1">Uncharacterized protein</fullName>
    </submittedName>
</protein>
<comment type="caution">
    <text evidence="1">The sequence shown here is derived from an EMBL/GenBank/DDBJ whole genome shotgun (WGS) entry which is preliminary data.</text>
</comment>
<proteinExistence type="predicted"/>
<dbReference type="AlphaFoldDB" id="B0MCT2"/>
<reference evidence="1" key="2">
    <citation type="submission" date="2013-11" db="EMBL/GenBank/DDBJ databases">
        <title>Draft genome sequence of Anaerostipes caccae (DSM 14662).</title>
        <authorList>
            <person name="Sudarsanam P."/>
            <person name="Ley R."/>
            <person name="Guruge J."/>
            <person name="Turnbaugh P.J."/>
            <person name="Mahowald M."/>
            <person name="Liep D."/>
            <person name="Gordon J."/>
        </authorList>
    </citation>
    <scope>NUCLEOTIDE SEQUENCE</scope>
    <source>
        <strain evidence="1">DSM 14662</strain>
    </source>
</reference>